<dbReference type="EMBL" id="LEOY01000004">
    <property type="protein sequence ID" value="RBR30693.1"/>
    <property type="molecule type" value="Genomic_DNA"/>
</dbReference>
<evidence type="ECO:0000313" key="1">
    <source>
        <dbReference type="EMBL" id="RBR30693.1"/>
    </source>
</evidence>
<dbReference type="NCBIfam" id="NF007714">
    <property type="entry name" value="PRK10410.1-2"/>
    <property type="match status" value="1"/>
</dbReference>
<evidence type="ECO:0000313" key="2">
    <source>
        <dbReference type="Proteomes" id="UP000252800"/>
    </source>
</evidence>
<protein>
    <recommendedName>
        <fullName evidence="3">Nitrous oxide-stimulated promoter</fullName>
    </recommendedName>
</protein>
<dbReference type="InterPro" id="IPR020483">
    <property type="entry name" value="Uncharacterised_YgbA"/>
</dbReference>
<accession>A0A366SJ08</accession>
<dbReference type="RefSeq" id="WP_113784132.1">
    <property type="nucleotide sequence ID" value="NZ_KZ845740.1"/>
</dbReference>
<sequence length="113" mass="13767">MKQRNTGPVITEESELISIMIQLYYQKHPHDEIGKDEMLNYALDRLAFCRFGEKKTTCKKCPVHCYQKKYRQQMKVIMRYAGPRMLYRHPIFSIKHYYRQWTRSHELKKGLTH</sequence>
<dbReference type="AlphaFoldDB" id="A0A366SJ08"/>
<proteinExistence type="predicted"/>
<comment type="caution">
    <text evidence="1">The sequence shown here is derived from an EMBL/GenBank/DDBJ whole genome shotgun (WGS) entry which is preliminary data.</text>
</comment>
<reference evidence="1 2" key="1">
    <citation type="submission" date="2015-06" db="EMBL/GenBank/DDBJ databases">
        <title>The Genome Sequence of Enterococcus cecorum 170AEA1.</title>
        <authorList>
            <consortium name="The Broad Institute Genomics Platform"/>
            <consortium name="The Broad Institute Genome Sequencing Center for Infectious Disease"/>
            <person name="Earl A.M."/>
            <person name="Van Tyne D."/>
            <person name="Lebreton F."/>
            <person name="Saavedra J.T."/>
            <person name="Gilmore M.S."/>
            <person name="Manson McGuire A."/>
            <person name="Clock S."/>
            <person name="Crupain M."/>
            <person name="Rangan U."/>
            <person name="Young S."/>
            <person name="Abouelleil A."/>
            <person name="Cao P."/>
            <person name="Chapman S.B."/>
            <person name="Griggs A."/>
            <person name="Priest M."/>
            <person name="Shea T."/>
            <person name="Wortman J."/>
            <person name="Nusbaum C."/>
            <person name="Birren B."/>
        </authorList>
    </citation>
    <scope>NUCLEOTIDE SEQUENCE [LARGE SCALE GENOMIC DNA]</scope>
    <source>
        <strain evidence="1 2">170AEA1</strain>
    </source>
</reference>
<gene>
    <name evidence="1" type="ORF">EB18_00704</name>
</gene>
<dbReference type="Pfam" id="PF11756">
    <property type="entry name" value="YgbA_NO"/>
    <property type="match status" value="1"/>
</dbReference>
<organism evidence="1 2">
    <name type="scientific">Enterococcus cecorum</name>
    <dbReference type="NCBI Taxonomy" id="44008"/>
    <lineage>
        <taxon>Bacteria</taxon>
        <taxon>Bacillati</taxon>
        <taxon>Bacillota</taxon>
        <taxon>Bacilli</taxon>
        <taxon>Lactobacillales</taxon>
        <taxon>Enterococcaceae</taxon>
        <taxon>Enterococcus</taxon>
    </lineage>
</organism>
<name>A0A366SJ08_9ENTE</name>
<dbReference type="Proteomes" id="UP000252800">
    <property type="component" value="Unassembled WGS sequence"/>
</dbReference>
<evidence type="ECO:0008006" key="3">
    <source>
        <dbReference type="Google" id="ProtNLM"/>
    </source>
</evidence>